<dbReference type="Pfam" id="PF12833">
    <property type="entry name" value="HTH_18"/>
    <property type="match status" value="1"/>
</dbReference>
<feature type="domain" description="HTH araC/xylS-type" evidence="4">
    <location>
        <begin position="244"/>
        <end position="341"/>
    </location>
</feature>
<accession>A0ABT4MFK6</accession>
<dbReference type="InterPro" id="IPR018060">
    <property type="entry name" value="HTH_AraC"/>
</dbReference>
<keyword evidence="2" id="KW-0238">DNA-binding</keyword>
<dbReference type="InterPro" id="IPR032687">
    <property type="entry name" value="AraC-type_N"/>
</dbReference>
<evidence type="ECO:0000313" key="5">
    <source>
        <dbReference type="EMBL" id="MCZ4519762.1"/>
    </source>
</evidence>
<reference evidence="5" key="1">
    <citation type="submission" date="2022-12" db="EMBL/GenBank/DDBJ databases">
        <authorList>
            <person name="Krivoruchko A.V."/>
            <person name="Elkin A."/>
        </authorList>
    </citation>
    <scope>NUCLEOTIDE SEQUENCE</scope>
    <source>
        <strain evidence="5">IEGM 1391</strain>
    </source>
</reference>
<evidence type="ECO:0000256" key="1">
    <source>
        <dbReference type="ARBA" id="ARBA00023015"/>
    </source>
</evidence>
<dbReference type="PROSITE" id="PS01124">
    <property type="entry name" value="HTH_ARAC_FAMILY_2"/>
    <property type="match status" value="1"/>
</dbReference>
<dbReference type="PANTHER" id="PTHR47894">
    <property type="entry name" value="HTH-TYPE TRANSCRIPTIONAL REGULATOR GADX"/>
    <property type="match status" value="1"/>
</dbReference>
<keyword evidence="6" id="KW-1185">Reference proteome</keyword>
<organism evidence="5 6">
    <name type="scientific">Rhodococcus ruber</name>
    <dbReference type="NCBI Taxonomy" id="1830"/>
    <lineage>
        <taxon>Bacteria</taxon>
        <taxon>Bacillati</taxon>
        <taxon>Actinomycetota</taxon>
        <taxon>Actinomycetes</taxon>
        <taxon>Mycobacteriales</taxon>
        <taxon>Nocardiaceae</taxon>
        <taxon>Rhodococcus</taxon>
    </lineage>
</organism>
<dbReference type="PRINTS" id="PR00032">
    <property type="entry name" value="HTHARAC"/>
</dbReference>
<evidence type="ECO:0000256" key="2">
    <source>
        <dbReference type="ARBA" id="ARBA00023125"/>
    </source>
</evidence>
<keyword evidence="3" id="KW-0804">Transcription</keyword>
<dbReference type="InterPro" id="IPR009057">
    <property type="entry name" value="Homeodomain-like_sf"/>
</dbReference>
<keyword evidence="1" id="KW-0805">Transcription regulation</keyword>
<evidence type="ECO:0000313" key="6">
    <source>
        <dbReference type="Proteomes" id="UP001081071"/>
    </source>
</evidence>
<proteinExistence type="predicted"/>
<gene>
    <name evidence="5" type="ORF">O4220_14675</name>
</gene>
<dbReference type="RefSeq" id="WP_269605355.1">
    <property type="nucleotide sequence ID" value="NZ_JAPWIJ010000005.1"/>
</dbReference>
<dbReference type="InterPro" id="IPR020449">
    <property type="entry name" value="Tscrpt_reg_AraC-type_HTH"/>
</dbReference>
<dbReference type="SMART" id="SM00342">
    <property type="entry name" value="HTH_ARAC"/>
    <property type="match status" value="1"/>
</dbReference>
<comment type="caution">
    <text evidence="5">The sequence shown here is derived from an EMBL/GenBank/DDBJ whole genome shotgun (WGS) entry which is preliminary data.</text>
</comment>
<dbReference type="Gene3D" id="1.10.10.60">
    <property type="entry name" value="Homeodomain-like"/>
    <property type="match status" value="1"/>
</dbReference>
<dbReference type="Pfam" id="PF12625">
    <property type="entry name" value="Arabinose_bd"/>
    <property type="match status" value="1"/>
</dbReference>
<dbReference type="EMBL" id="JAPWIJ010000005">
    <property type="protein sequence ID" value="MCZ4519762.1"/>
    <property type="molecule type" value="Genomic_DNA"/>
</dbReference>
<sequence>MTPQPTIPAYFVRQAVDLATSGGMDLTYPLSMAGIGPTILGNPAERLTTRQVTAFTQAVWAMTGDELFGLAAVPVRRGSFRVICQTLIHSENLWAALIRMSETMRVLIPVRPMTLDRTEESTVLTVHVTPTTHLSAEANALAERLLTDFLLILLHRFAAWLIGNRVKLLSVQLPYALPGPEAGKMYDSIFGTHVEFGTDRATLEFDTAVMRAPIVQTEETLAEYLAESPNLLFSSRDYDSTASSQVRRALETGFKGGAPGTEDIAAMLNISPPHLRRVLRQEGTSINQLREEVLRDAAISGLSRGDSVDDISARLGFSEPSAFRRAFKRWTGQTPGSYRLS</sequence>
<name>A0ABT4MFK6_9NOCA</name>
<dbReference type="SUPFAM" id="SSF46689">
    <property type="entry name" value="Homeodomain-like"/>
    <property type="match status" value="1"/>
</dbReference>
<dbReference type="Proteomes" id="UP001081071">
    <property type="component" value="Unassembled WGS sequence"/>
</dbReference>
<protein>
    <submittedName>
        <fullName evidence="5">AraC family transcriptional regulator ligand-binding domain-containing protein</fullName>
    </submittedName>
</protein>
<evidence type="ECO:0000256" key="3">
    <source>
        <dbReference type="ARBA" id="ARBA00023163"/>
    </source>
</evidence>
<evidence type="ECO:0000259" key="4">
    <source>
        <dbReference type="PROSITE" id="PS01124"/>
    </source>
</evidence>
<dbReference type="PANTHER" id="PTHR47894:SF1">
    <property type="entry name" value="HTH-TYPE TRANSCRIPTIONAL REGULATOR VQSM"/>
    <property type="match status" value="1"/>
</dbReference>